<dbReference type="EMBL" id="GAIX01014231">
    <property type="protein sequence ID" value="JAA78329.1"/>
    <property type="molecule type" value="Transcribed_RNA"/>
</dbReference>
<proteinExistence type="predicted"/>
<evidence type="ECO:0000313" key="1">
    <source>
        <dbReference type="EMBL" id="JAA78329.1"/>
    </source>
</evidence>
<name>S4NMR4_9NEOP</name>
<sequence>MIPENLFLELYVRLLIRSLNKIQTWLYRTKSKGTGYFSFPGRYVVCYTFNYIQKKCEFFGICRFGTKCQMSIASFQKF</sequence>
<organism evidence="1">
    <name type="scientific">Pararge aegeria</name>
    <name type="common">speckled wood butterfly</name>
    <dbReference type="NCBI Taxonomy" id="116150"/>
    <lineage>
        <taxon>Eukaryota</taxon>
        <taxon>Metazoa</taxon>
        <taxon>Ecdysozoa</taxon>
        <taxon>Arthropoda</taxon>
        <taxon>Hexapoda</taxon>
        <taxon>Insecta</taxon>
        <taxon>Pterygota</taxon>
        <taxon>Neoptera</taxon>
        <taxon>Endopterygota</taxon>
        <taxon>Lepidoptera</taxon>
        <taxon>Glossata</taxon>
        <taxon>Ditrysia</taxon>
        <taxon>Papilionoidea</taxon>
        <taxon>Nymphalidae</taxon>
        <taxon>Satyrinae</taxon>
        <taxon>Satyrini</taxon>
        <taxon>Parargina</taxon>
        <taxon>Pararge</taxon>
    </lineage>
</organism>
<accession>S4NMR4</accession>
<reference evidence="1" key="1">
    <citation type="journal article" date="2013" name="BMC Genomics">
        <title>Unscrambling butterfly oogenesis.</title>
        <authorList>
            <person name="Carter J.M."/>
            <person name="Baker S.C."/>
            <person name="Pink R."/>
            <person name="Carter D.R."/>
            <person name="Collins A."/>
            <person name="Tomlin J."/>
            <person name="Gibbs M."/>
            <person name="Breuker C.J."/>
        </authorList>
    </citation>
    <scope>NUCLEOTIDE SEQUENCE</scope>
    <source>
        <tissue evidence="1">Ovary</tissue>
    </source>
</reference>
<reference evidence="1" key="2">
    <citation type="submission" date="2013-05" db="EMBL/GenBank/DDBJ databases">
        <authorList>
            <person name="Carter J.-M."/>
            <person name="Baker S.C."/>
            <person name="Pink R."/>
            <person name="Carter D.R.F."/>
            <person name="Collins A."/>
            <person name="Tomlin J."/>
            <person name="Gibbs M."/>
            <person name="Breuker C.J."/>
        </authorList>
    </citation>
    <scope>NUCLEOTIDE SEQUENCE</scope>
    <source>
        <tissue evidence="1">Ovary</tissue>
    </source>
</reference>
<dbReference type="AlphaFoldDB" id="S4NMR4"/>
<protein>
    <submittedName>
        <fullName evidence="1">Uncharacterized protein</fullName>
    </submittedName>
</protein>